<evidence type="ECO:0000259" key="3">
    <source>
        <dbReference type="PROSITE" id="PS51000"/>
    </source>
</evidence>
<name>A0A6N7S4K8_9FIRM</name>
<dbReference type="Gene3D" id="3.40.50.1360">
    <property type="match status" value="1"/>
</dbReference>
<evidence type="ECO:0000256" key="2">
    <source>
        <dbReference type="ARBA" id="ARBA00023163"/>
    </source>
</evidence>
<gene>
    <name evidence="5" type="ORF">GKD88_03280</name>
    <name evidence="4" type="ORF">GKE08_04550</name>
</gene>
<evidence type="ECO:0000313" key="4">
    <source>
        <dbReference type="EMBL" id="MSA88590.1"/>
    </source>
</evidence>
<organism evidence="4 6">
    <name type="scientific">Holdemania massiliensis</name>
    <dbReference type="NCBI Taxonomy" id="1468449"/>
    <lineage>
        <taxon>Bacteria</taxon>
        <taxon>Bacillati</taxon>
        <taxon>Bacillota</taxon>
        <taxon>Erysipelotrichia</taxon>
        <taxon>Erysipelotrichales</taxon>
        <taxon>Erysipelotrichaceae</taxon>
        <taxon>Holdemania</taxon>
    </lineage>
</organism>
<comment type="caution">
    <text evidence="4">The sequence shown here is derived from an EMBL/GenBank/DDBJ whole genome shotgun (WGS) entry which is preliminary data.</text>
</comment>
<dbReference type="Proteomes" id="UP000433575">
    <property type="component" value="Unassembled WGS sequence"/>
</dbReference>
<evidence type="ECO:0000313" key="7">
    <source>
        <dbReference type="Proteomes" id="UP000480929"/>
    </source>
</evidence>
<keyword evidence="1" id="KW-0805">Transcription regulation</keyword>
<dbReference type="InterPro" id="IPR036388">
    <property type="entry name" value="WH-like_DNA-bd_sf"/>
</dbReference>
<dbReference type="SMART" id="SM01134">
    <property type="entry name" value="DeoRC"/>
    <property type="match status" value="1"/>
</dbReference>
<sequence>MASEGNTMIKQQRWAAIIDQCRQHTSVSVAELVQLLNVSEATIRRDLQQMEDLNMVSRLHGGARLNDDQSAEPPMLIKSETNVSSKNQVARLAAGMIKNNQMVYIDAGSSTYEMLNYVRAKNITVVTIGIPHIAKLKHNSTHTILLGGTIRWTTEAVTGNMTLKQLDDLFFDVAFIGVNGIHEKVGFTTTNEQEADVKAKVIAHSSSTFILADGSKFNKLYPVKFSRLDQAVILSDEIPDFDRSQIRYQLTNGESRLD</sequence>
<dbReference type="OrthoDB" id="9797223at2"/>
<dbReference type="Pfam" id="PF00455">
    <property type="entry name" value="DeoRC"/>
    <property type="match status" value="1"/>
</dbReference>
<dbReference type="Pfam" id="PF08220">
    <property type="entry name" value="HTH_DeoR"/>
    <property type="match status" value="1"/>
</dbReference>
<dbReference type="InterPro" id="IPR050313">
    <property type="entry name" value="Carb_Metab_HTH_regulators"/>
</dbReference>
<dbReference type="SMART" id="SM00420">
    <property type="entry name" value="HTH_DEOR"/>
    <property type="match status" value="1"/>
</dbReference>
<keyword evidence="2" id="KW-0804">Transcription</keyword>
<dbReference type="InterPro" id="IPR014036">
    <property type="entry name" value="DeoR-like_C"/>
</dbReference>
<dbReference type="PANTHER" id="PTHR30363">
    <property type="entry name" value="HTH-TYPE TRANSCRIPTIONAL REGULATOR SRLR-RELATED"/>
    <property type="match status" value="1"/>
</dbReference>
<dbReference type="PANTHER" id="PTHR30363:SF56">
    <property type="entry name" value="TRANSCRIPTIONAL REGULATOR, DEOR FAMILY"/>
    <property type="match status" value="1"/>
</dbReference>
<dbReference type="Proteomes" id="UP000480929">
    <property type="component" value="Unassembled WGS sequence"/>
</dbReference>
<dbReference type="SUPFAM" id="SSF46785">
    <property type="entry name" value="Winged helix' DNA-binding domain"/>
    <property type="match status" value="1"/>
</dbReference>
<dbReference type="InterPro" id="IPR037171">
    <property type="entry name" value="NagB/RpiA_transferase-like"/>
</dbReference>
<proteinExistence type="predicted"/>
<keyword evidence="7" id="KW-1185">Reference proteome</keyword>
<dbReference type="SUPFAM" id="SSF100950">
    <property type="entry name" value="NagB/RpiA/CoA transferase-like"/>
    <property type="match status" value="1"/>
</dbReference>
<evidence type="ECO:0000256" key="1">
    <source>
        <dbReference type="ARBA" id="ARBA00023015"/>
    </source>
</evidence>
<dbReference type="PROSITE" id="PS51000">
    <property type="entry name" value="HTH_DEOR_2"/>
    <property type="match status" value="1"/>
</dbReference>
<dbReference type="Gene3D" id="1.10.10.10">
    <property type="entry name" value="Winged helix-like DNA-binding domain superfamily/Winged helix DNA-binding domain"/>
    <property type="match status" value="1"/>
</dbReference>
<dbReference type="InterPro" id="IPR036390">
    <property type="entry name" value="WH_DNA-bd_sf"/>
</dbReference>
<reference evidence="6 7" key="1">
    <citation type="journal article" date="2019" name="Nat. Med.">
        <title>A library of human gut bacterial isolates paired with longitudinal multiomics data enables mechanistic microbiome research.</title>
        <authorList>
            <person name="Poyet M."/>
            <person name="Groussin M."/>
            <person name="Gibbons S.M."/>
            <person name="Avila-Pacheco J."/>
            <person name="Jiang X."/>
            <person name="Kearney S.M."/>
            <person name="Perrotta A.R."/>
            <person name="Berdy B."/>
            <person name="Zhao S."/>
            <person name="Lieberman T.D."/>
            <person name="Swanson P.K."/>
            <person name="Smith M."/>
            <person name="Roesemann S."/>
            <person name="Alexander J.E."/>
            <person name="Rich S.A."/>
            <person name="Livny J."/>
            <person name="Vlamakis H."/>
            <person name="Clish C."/>
            <person name="Bullock K."/>
            <person name="Deik A."/>
            <person name="Scott J."/>
            <person name="Pierce K.A."/>
            <person name="Xavier R.J."/>
            <person name="Alm E.J."/>
        </authorList>
    </citation>
    <scope>NUCLEOTIDE SEQUENCE [LARGE SCALE GENOMIC DNA]</scope>
    <source>
        <strain evidence="4 6">BIOML-A4</strain>
        <strain evidence="5 7">BIOML-A5</strain>
    </source>
</reference>
<evidence type="ECO:0000313" key="6">
    <source>
        <dbReference type="Proteomes" id="UP000433575"/>
    </source>
</evidence>
<dbReference type="InterPro" id="IPR001034">
    <property type="entry name" value="DeoR_HTH"/>
</dbReference>
<feature type="domain" description="HTH deoR-type" evidence="3">
    <location>
        <begin position="10"/>
        <end position="65"/>
    </location>
</feature>
<dbReference type="EMBL" id="WKPI01000003">
    <property type="protein sequence ID" value="MSC32137.1"/>
    <property type="molecule type" value="Genomic_DNA"/>
</dbReference>
<dbReference type="GO" id="GO:0003700">
    <property type="term" value="F:DNA-binding transcription factor activity"/>
    <property type="evidence" value="ECO:0007669"/>
    <property type="project" value="InterPro"/>
</dbReference>
<evidence type="ECO:0000313" key="5">
    <source>
        <dbReference type="EMBL" id="MSC32137.1"/>
    </source>
</evidence>
<dbReference type="EMBL" id="WKPJ01000004">
    <property type="protein sequence ID" value="MSA88590.1"/>
    <property type="molecule type" value="Genomic_DNA"/>
</dbReference>
<dbReference type="AlphaFoldDB" id="A0A6N7S4K8"/>
<dbReference type="PRINTS" id="PR00037">
    <property type="entry name" value="HTHLACR"/>
</dbReference>
<accession>A0A6N7S4K8</accession>
<protein>
    <submittedName>
        <fullName evidence="4">DeoR family transcriptional regulator</fullName>
    </submittedName>
</protein>